<sequence>LVFDVEVDRVGCLPKKQGVELQHAEVGDERVAERL</sequence>
<organism evidence="1">
    <name type="scientific">marine sediment metagenome</name>
    <dbReference type="NCBI Taxonomy" id="412755"/>
    <lineage>
        <taxon>unclassified sequences</taxon>
        <taxon>metagenomes</taxon>
        <taxon>ecological metagenomes</taxon>
    </lineage>
</organism>
<comment type="caution">
    <text evidence="1">The sequence shown here is derived from an EMBL/GenBank/DDBJ whole genome shotgun (WGS) entry which is preliminary data.</text>
</comment>
<name>A0A0F9FLL1_9ZZZZ</name>
<evidence type="ECO:0000313" key="1">
    <source>
        <dbReference type="EMBL" id="KKL87173.1"/>
    </source>
</evidence>
<proteinExistence type="predicted"/>
<dbReference type="AlphaFoldDB" id="A0A0F9FLL1"/>
<reference evidence="1" key="1">
    <citation type="journal article" date="2015" name="Nature">
        <title>Complex archaea that bridge the gap between prokaryotes and eukaryotes.</title>
        <authorList>
            <person name="Spang A."/>
            <person name="Saw J.H."/>
            <person name="Jorgensen S.L."/>
            <person name="Zaremba-Niedzwiedzka K."/>
            <person name="Martijn J."/>
            <person name="Lind A.E."/>
            <person name="van Eijk R."/>
            <person name="Schleper C."/>
            <person name="Guy L."/>
            <person name="Ettema T.J."/>
        </authorList>
    </citation>
    <scope>NUCLEOTIDE SEQUENCE</scope>
</reference>
<accession>A0A0F9FLL1</accession>
<feature type="non-terminal residue" evidence="1">
    <location>
        <position position="1"/>
    </location>
</feature>
<gene>
    <name evidence="1" type="ORF">LCGC14_1937390</name>
</gene>
<dbReference type="EMBL" id="LAZR01020910">
    <property type="protein sequence ID" value="KKL87173.1"/>
    <property type="molecule type" value="Genomic_DNA"/>
</dbReference>
<protein>
    <submittedName>
        <fullName evidence="1">Uncharacterized protein</fullName>
    </submittedName>
</protein>